<feature type="transmembrane region" description="Helical" evidence="2">
    <location>
        <begin position="51"/>
        <end position="71"/>
    </location>
</feature>
<proteinExistence type="predicted"/>
<keyword evidence="2" id="KW-1133">Transmembrane helix</keyword>
<protein>
    <submittedName>
        <fullName evidence="3">Uncharacterized protein</fullName>
    </submittedName>
</protein>
<evidence type="ECO:0000256" key="1">
    <source>
        <dbReference type="SAM" id="MobiDB-lite"/>
    </source>
</evidence>
<gene>
    <name evidence="3" type="ORF">TrST_g13570</name>
</gene>
<organism evidence="3 4">
    <name type="scientific">Triparma strigata</name>
    <dbReference type="NCBI Taxonomy" id="1606541"/>
    <lineage>
        <taxon>Eukaryota</taxon>
        <taxon>Sar</taxon>
        <taxon>Stramenopiles</taxon>
        <taxon>Ochrophyta</taxon>
        <taxon>Bolidophyceae</taxon>
        <taxon>Parmales</taxon>
        <taxon>Triparmaceae</taxon>
        <taxon>Triparma</taxon>
    </lineage>
</organism>
<feature type="transmembrane region" description="Helical" evidence="2">
    <location>
        <begin position="168"/>
        <end position="187"/>
    </location>
</feature>
<dbReference type="Proteomes" id="UP001165085">
    <property type="component" value="Unassembled WGS sequence"/>
</dbReference>
<comment type="caution">
    <text evidence="3">The sequence shown here is derived from an EMBL/GenBank/DDBJ whole genome shotgun (WGS) entry which is preliminary data.</text>
</comment>
<keyword evidence="4" id="KW-1185">Reference proteome</keyword>
<feature type="transmembrane region" description="Helical" evidence="2">
    <location>
        <begin position="215"/>
        <end position="234"/>
    </location>
</feature>
<evidence type="ECO:0000313" key="4">
    <source>
        <dbReference type="Proteomes" id="UP001165085"/>
    </source>
</evidence>
<feature type="compositionally biased region" description="Basic residues" evidence="1">
    <location>
        <begin position="288"/>
        <end position="308"/>
    </location>
</feature>
<feature type="region of interest" description="Disordered" evidence="1">
    <location>
        <begin position="282"/>
        <end position="308"/>
    </location>
</feature>
<evidence type="ECO:0000313" key="3">
    <source>
        <dbReference type="EMBL" id="GMH62471.1"/>
    </source>
</evidence>
<dbReference type="EMBL" id="BRXY01000078">
    <property type="protein sequence ID" value="GMH62471.1"/>
    <property type="molecule type" value="Genomic_DNA"/>
</dbReference>
<feature type="transmembrane region" description="Helical" evidence="2">
    <location>
        <begin position="21"/>
        <end position="39"/>
    </location>
</feature>
<keyword evidence="2" id="KW-0812">Transmembrane</keyword>
<evidence type="ECO:0000256" key="2">
    <source>
        <dbReference type="SAM" id="Phobius"/>
    </source>
</evidence>
<dbReference type="AlphaFoldDB" id="A0A9W7A2U5"/>
<dbReference type="OrthoDB" id="188965at2759"/>
<keyword evidence="2" id="KW-0472">Membrane</keyword>
<accession>A0A9W7A2U5</accession>
<reference evidence="4" key="1">
    <citation type="journal article" date="2023" name="Commun. Biol.">
        <title>Genome analysis of Parmales, the sister group of diatoms, reveals the evolutionary specialization of diatoms from phago-mixotrophs to photoautotrophs.</title>
        <authorList>
            <person name="Ban H."/>
            <person name="Sato S."/>
            <person name="Yoshikawa S."/>
            <person name="Yamada K."/>
            <person name="Nakamura Y."/>
            <person name="Ichinomiya M."/>
            <person name="Sato N."/>
            <person name="Blanc-Mathieu R."/>
            <person name="Endo H."/>
            <person name="Kuwata A."/>
            <person name="Ogata H."/>
        </authorList>
    </citation>
    <scope>NUCLEOTIDE SEQUENCE [LARGE SCALE GENOMIC DNA]</scope>
    <source>
        <strain evidence="4">NIES 3701</strain>
    </source>
</reference>
<sequence length="308" mass="34699">MQQTVSVPMSKLQFYFSKAHLFDFVTCWSHWFLFLVVFWPTVFSSDLPASIIVGARLSVMSTSIFGTLILLARGLDCLPFIKNELYVHDPNLVLPFFDSLSVILTIDMLWHGFPFWLVLISNPVTDFVNPLNALLTVGCLGSSFLLFERIRGIEPSETYGLKGIKGGTPYVLAGIALTSCNFYSAAIDGETACAGWSGLIKKTGVVEDPILVQRLAAFMVLFGWYFMVLMFGRLPGSGEEDTKNLIQLVRELNVKLKEMHLEGRLCELLKVQVPKLLKDDEKPFRQMGKARKTKGRSRSRTRRRSTKV</sequence>
<feature type="transmembrane region" description="Helical" evidence="2">
    <location>
        <begin position="130"/>
        <end position="147"/>
    </location>
</feature>
<feature type="transmembrane region" description="Helical" evidence="2">
    <location>
        <begin position="92"/>
        <end position="110"/>
    </location>
</feature>
<name>A0A9W7A2U5_9STRA</name>